<sequence length="69" mass="7668">MKEGNICLSLLNTWQGRKSEVWNPKSSSIFQVLLSLQGLVLNAKPYYKSLEKLTAKLFPALSLLGASDQ</sequence>
<accession>A0A8X7NY52</accession>
<dbReference type="Gene3D" id="3.10.110.10">
    <property type="entry name" value="Ubiquitin Conjugating Enzyme"/>
    <property type="match status" value="1"/>
</dbReference>
<protein>
    <recommendedName>
        <fullName evidence="3">UBC core domain-containing protein</fullName>
    </recommendedName>
</protein>
<keyword evidence="1" id="KW-0808">Transferase</keyword>
<keyword evidence="2" id="KW-0833">Ubl conjugation pathway</keyword>
<evidence type="ECO:0000313" key="4">
    <source>
        <dbReference type="EMBL" id="KAG2241571.1"/>
    </source>
</evidence>
<evidence type="ECO:0000313" key="5">
    <source>
        <dbReference type="Proteomes" id="UP000886595"/>
    </source>
</evidence>
<evidence type="ECO:0000259" key="3">
    <source>
        <dbReference type="PROSITE" id="PS50127"/>
    </source>
</evidence>
<gene>
    <name evidence="4" type="ORF">Bca52824_096446</name>
</gene>
<dbReference type="SUPFAM" id="SSF54495">
    <property type="entry name" value="UBC-like"/>
    <property type="match status" value="1"/>
</dbReference>
<name>A0A8X7NY52_BRACI</name>
<dbReference type="InterPro" id="IPR000608">
    <property type="entry name" value="UBC"/>
</dbReference>
<dbReference type="PROSITE" id="PS50127">
    <property type="entry name" value="UBC_2"/>
    <property type="match status" value="1"/>
</dbReference>
<dbReference type="EMBL" id="JAAMPC010000888">
    <property type="protein sequence ID" value="KAG2241571.1"/>
    <property type="molecule type" value="Genomic_DNA"/>
</dbReference>
<reference evidence="4 5" key="1">
    <citation type="submission" date="2020-02" db="EMBL/GenBank/DDBJ databases">
        <authorList>
            <person name="Ma Q."/>
            <person name="Huang Y."/>
            <person name="Song X."/>
            <person name="Pei D."/>
        </authorList>
    </citation>
    <scope>NUCLEOTIDE SEQUENCE [LARGE SCALE GENOMIC DNA]</scope>
    <source>
        <strain evidence="4">Sxm20200214</strain>
        <tissue evidence="4">Leaf</tissue>
    </source>
</reference>
<dbReference type="PANTHER" id="PTHR46116:SF21">
    <property type="entry name" value="UBIQUITIN-CONJUGATING ENZYME E2 23-RELATED"/>
    <property type="match status" value="1"/>
</dbReference>
<feature type="domain" description="UBC core" evidence="3">
    <location>
        <begin position="1"/>
        <end position="69"/>
    </location>
</feature>
<dbReference type="OrthoDB" id="47801at2759"/>
<dbReference type="AlphaFoldDB" id="A0A8X7NY52"/>
<organism evidence="4 5">
    <name type="scientific">Brassica carinata</name>
    <name type="common">Ethiopian mustard</name>
    <name type="synonym">Abyssinian cabbage</name>
    <dbReference type="NCBI Taxonomy" id="52824"/>
    <lineage>
        <taxon>Eukaryota</taxon>
        <taxon>Viridiplantae</taxon>
        <taxon>Streptophyta</taxon>
        <taxon>Embryophyta</taxon>
        <taxon>Tracheophyta</taxon>
        <taxon>Spermatophyta</taxon>
        <taxon>Magnoliopsida</taxon>
        <taxon>eudicotyledons</taxon>
        <taxon>Gunneridae</taxon>
        <taxon>Pentapetalae</taxon>
        <taxon>rosids</taxon>
        <taxon>malvids</taxon>
        <taxon>Brassicales</taxon>
        <taxon>Brassicaceae</taxon>
        <taxon>Brassiceae</taxon>
        <taxon>Brassica</taxon>
    </lineage>
</organism>
<dbReference type="PANTHER" id="PTHR46116">
    <property type="entry name" value="(E3-INDEPENDENT) E2 UBIQUITIN-CONJUGATING ENZYME"/>
    <property type="match status" value="1"/>
</dbReference>
<keyword evidence="5" id="KW-1185">Reference proteome</keyword>
<proteinExistence type="predicted"/>
<evidence type="ECO:0000256" key="1">
    <source>
        <dbReference type="ARBA" id="ARBA00022679"/>
    </source>
</evidence>
<evidence type="ECO:0000256" key="2">
    <source>
        <dbReference type="ARBA" id="ARBA00022786"/>
    </source>
</evidence>
<dbReference type="Proteomes" id="UP000886595">
    <property type="component" value="Unassembled WGS sequence"/>
</dbReference>
<comment type="caution">
    <text evidence="4">The sequence shown here is derived from an EMBL/GenBank/DDBJ whole genome shotgun (WGS) entry which is preliminary data.</text>
</comment>
<dbReference type="InterPro" id="IPR016135">
    <property type="entry name" value="UBQ-conjugating_enzyme/RWD"/>
</dbReference>
<dbReference type="GO" id="GO:0061631">
    <property type="term" value="F:ubiquitin conjugating enzyme activity"/>
    <property type="evidence" value="ECO:0007669"/>
    <property type="project" value="TreeGrafter"/>
</dbReference>